<comment type="caution">
    <text evidence="2">The sequence shown here is derived from an EMBL/GenBank/DDBJ whole genome shotgun (WGS) entry which is preliminary data.</text>
</comment>
<dbReference type="AlphaFoldDB" id="A0ABD5X0W9"/>
<keyword evidence="3" id="KW-1185">Reference proteome</keyword>
<dbReference type="EMBL" id="JBHTAG010000003">
    <property type="protein sequence ID" value="MFC7098137.1"/>
    <property type="molecule type" value="Genomic_DNA"/>
</dbReference>
<evidence type="ECO:0000313" key="3">
    <source>
        <dbReference type="Proteomes" id="UP001596388"/>
    </source>
</evidence>
<dbReference type="RefSeq" id="WP_276237366.1">
    <property type="nucleotide sequence ID" value="NZ_CP119989.1"/>
</dbReference>
<gene>
    <name evidence="2" type="ORF">ACFQKD_12575</name>
</gene>
<sequence length="42" mass="4432">MDFGPLDHESFRAAAGTVAAYGAILAAMTLLLFGVPYLLFSL</sequence>
<name>A0ABD5X0W9_9EURY</name>
<reference evidence="2 3" key="1">
    <citation type="journal article" date="2019" name="Int. J. Syst. Evol. Microbiol.">
        <title>The Global Catalogue of Microorganisms (GCM) 10K type strain sequencing project: providing services to taxonomists for standard genome sequencing and annotation.</title>
        <authorList>
            <consortium name="The Broad Institute Genomics Platform"/>
            <consortium name="The Broad Institute Genome Sequencing Center for Infectious Disease"/>
            <person name="Wu L."/>
            <person name="Ma J."/>
        </authorList>
    </citation>
    <scope>NUCLEOTIDE SEQUENCE [LARGE SCALE GENOMIC DNA]</scope>
    <source>
        <strain evidence="2 3">DT55</strain>
    </source>
</reference>
<feature type="transmembrane region" description="Helical" evidence="1">
    <location>
        <begin position="20"/>
        <end position="40"/>
    </location>
</feature>
<evidence type="ECO:0000313" key="2">
    <source>
        <dbReference type="EMBL" id="MFC7098137.1"/>
    </source>
</evidence>
<keyword evidence="1" id="KW-0812">Transmembrane</keyword>
<evidence type="ECO:0000256" key="1">
    <source>
        <dbReference type="SAM" id="Phobius"/>
    </source>
</evidence>
<keyword evidence="1" id="KW-0472">Membrane</keyword>
<proteinExistence type="predicted"/>
<accession>A0ABD5X0W9</accession>
<dbReference type="GeneID" id="79270940"/>
<protein>
    <submittedName>
        <fullName evidence="2">Uncharacterized protein</fullName>
    </submittedName>
</protein>
<keyword evidence="1" id="KW-1133">Transmembrane helix</keyword>
<dbReference type="Proteomes" id="UP001596388">
    <property type="component" value="Unassembled WGS sequence"/>
</dbReference>
<organism evidence="2 3">
    <name type="scientific">Halobaculum marinum</name>
    <dbReference type="NCBI Taxonomy" id="3031996"/>
    <lineage>
        <taxon>Archaea</taxon>
        <taxon>Methanobacteriati</taxon>
        <taxon>Methanobacteriota</taxon>
        <taxon>Stenosarchaea group</taxon>
        <taxon>Halobacteria</taxon>
        <taxon>Halobacteriales</taxon>
        <taxon>Haloferacaceae</taxon>
        <taxon>Halobaculum</taxon>
    </lineage>
</organism>